<keyword evidence="8" id="KW-1185">Reference proteome</keyword>
<dbReference type="EMBL" id="KZ679136">
    <property type="protein sequence ID" value="PTB74285.1"/>
    <property type="molecule type" value="Genomic_DNA"/>
</dbReference>
<evidence type="ECO:0000256" key="5">
    <source>
        <dbReference type="SAM" id="MobiDB-lite"/>
    </source>
</evidence>
<dbReference type="STRING" id="983965.A0A2T4BYE1"/>
<dbReference type="InterPro" id="IPR001841">
    <property type="entry name" value="Znf_RING"/>
</dbReference>
<feature type="compositionally biased region" description="Polar residues" evidence="5">
    <location>
        <begin position="367"/>
        <end position="388"/>
    </location>
</feature>
<evidence type="ECO:0000313" key="7">
    <source>
        <dbReference type="EMBL" id="PTB74285.1"/>
    </source>
</evidence>
<dbReference type="GO" id="GO:0006511">
    <property type="term" value="P:ubiquitin-dependent protein catabolic process"/>
    <property type="evidence" value="ECO:0007669"/>
    <property type="project" value="TreeGrafter"/>
</dbReference>
<accession>A0A2T4BYE1</accession>
<dbReference type="GO" id="GO:0140082">
    <property type="term" value="F:SUMO-ubiquitin ligase activity"/>
    <property type="evidence" value="ECO:0007669"/>
    <property type="project" value="TreeGrafter"/>
</dbReference>
<dbReference type="InterPro" id="IPR049627">
    <property type="entry name" value="SLX8"/>
</dbReference>
<feature type="region of interest" description="Disordered" evidence="5">
    <location>
        <begin position="323"/>
        <end position="388"/>
    </location>
</feature>
<reference evidence="7 8" key="1">
    <citation type="submission" date="2016-07" db="EMBL/GenBank/DDBJ databases">
        <title>Multiple horizontal gene transfer events from other fungi enriched the ability of initially mycotrophic Trichoderma (Ascomycota) to feed on dead plant biomass.</title>
        <authorList>
            <consortium name="DOE Joint Genome Institute"/>
            <person name="Aerts A."/>
            <person name="Atanasova L."/>
            <person name="Chenthamara K."/>
            <person name="Zhang J."/>
            <person name="Grujic M."/>
            <person name="Henrissat B."/>
            <person name="Kuo A."/>
            <person name="Salamov A."/>
            <person name="Lipzen A."/>
            <person name="Labutti K."/>
            <person name="Barry K."/>
            <person name="Miao Y."/>
            <person name="Rahimi M.J."/>
            <person name="Shen Q."/>
            <person name="Grigoriev I.V."/>
            <person name="Kubicek C.P."/>
            <person name="Druzhinina I.S."/>
        </authorList>
    </citation>
    <scope>NUCLEOTIDE SEQUENCE [LARGE SCALE GENOMIC DNA]</scope>
    <source>
        <strain evidence="7 8">ATCC 18648</strain>
    </source>
</reference>
<feature type="compositionally biased region" description="Polar residues" evidence="5">
    <location>
        <begin position="449"/>
        <end position="466"/>
    </location>
</feature>
<evidence type="ECO:0000259" key="6">
    <source>
        <dbReference type="PROSITE" id="PS50089"/>
    </source>
</evidence>
<evidence type="ECO:0000256" key="1">
    <source>
        <dbReference type="ARBA" id="ARBA00022723"/>
    </source>
</evidence>
<gene>
    <name evidence="7" type="ORF">M440DRAFT_6476</name>
</gene>
<dbReference type="GO" id="GO:0008270">
    <property type="term" value="F:zinc ion binding"/>
    <property type="evidence" value="ECO:0007669"/>
    <property type="project" value="UniProtKB-KW"/>
</dbReference>
<dbReference type="GO" id="GO:0033768">
    <property type="term" value="C:SUMO-targeted ubiquitin ligase complex"/>
    <property type="evidence" value="ECO:0007669"/>
    <property type="project" value="TreeGrafter"/>
</dbReference>
<feature type="compositionally biased region" description="Low complexity" evidence="5">
    <location>
        <begin position="45"/>
        <end position="58"/>
    </location>
</feature>
<dbReference type="AlphaFoldDB" id="A0A2T4BYE1"/>
<dbReference type="InterPro" id="IPR013083">
    <property type="entry name" value="Znf_RING/FYVE/PHD"/>
</dbReference>
<feature type="compositionally biased region" description="Low complexity" evidence="5">
    <location>
        <begin position="188"/>
        <end position="214"/>
    </location>
</feature>
<feature type="compositionally biased region" description="Polar residues" evidence="5">
    <location>
        <begin position="175"/>
        <end position="187"/>
    </location>
</feature>
<sequence length="648" mass="68617">MASRSGSGSGFAVGLERTQQYPAWSLPSPPQAASRPPASRPPAPSSSSPLPLALPPFRRSSRPPDLAAASLFSAPVRASAQNPAPGLLGAPQQQREQRQQQQQQQQRLYAQSSTFPSPRLSSASAASAISAASASASASVSSAAAVAASSPLLNPPSATARPILPPLPQISPLSRYSTPRQQRHSLFSPSTPASASAPASASPSQPGPANNNNHNHNHNNDITGTGFSTSTNISVRLGSSAFANPSGLSTLQPDPFSPLNSPFDRPPVFGPQSTNPWSAYASQLSQSDGWPQDDAAPEIFSRSARSRALSALDRLLNEATFGSFTPQQPSLQSPSQLPQSPFSRFPPPSPASASSSTTAFLTAPSPLTTTNTAPSAQLQPQNSTTRPSRMSFVANTALPPTVPPVSEQAFSPLNTFGGFGFQNDNGELDGLFCDLDGFQSFPLPLTNFSGASESSTFNTMPTTSGRLRSRVPPENPPSSTAVAPSRKRRRISPSAAAPPPPSAQTTLIEDEFDDIDSLFGSSPSRPASANSKVEDYTTIDLTEATDVPEELKKPEVDKRVKLSAFQCVICMDDVTGLTLTHCGHLFCAQCLHSSLSMEPTRGKCPMCRTKIDMKPRATYSTKTKGYWPLELKLMTRTRQGKRKAQELD</sequence>
<dbReference type="GO" id="GO:0032183">
    <property type="term" value="F:SUMO binding"/>
    <property type="evidence" value="ECO:0007669"/>
    <property type="project" value="TreeGrafter"/>
</dbReference>
<feature type="compositionally biased region" description="Low complexity" evidence="5">
    <location>
        <begin position="121"/>
        <end position="150"/>
    </location>
</feature>
<dbReference type="SUPFAM" id="SSF57850">
    <property type="entry name" value="RING/U-box"/>
    <property type="match status" value="1"/>
</dbReference>
<dbReference type="Gene3D" id="3.30.40.10">
    <property type="entry name" value="Zinc/RING finger domain, C3HC4 (zinc finger)"/>
    <property type="match status" value="1"/>
</dbReference>
<keyword evidence="1" id="KW-0479">Metal-binding</keyword>
<dbReference type="PANTHER" id="PTHR47094:SF1">
    <property type="entry name" value="RING-TYPE E3 UBIQUITIN TRANSFERASE"/>
    <property type="match status" value="1"/>
</dbReference>
<feature type="compositionally biased region" description="Low complexity" evidence="5">
    <location>
        <begin position="323"/>
        <end position="343"/>
    </location>
</feature>
<protein>
    <recommendedName>
        <fullName evidence="6">RING-type domain-containing protein</fullName>
    </recommendedName>
</protein>
<evidence type="ECO:0000256" key="2">
    <source>
        <dbReference type="ARBA" id="ARBA00022771"/>
    </source>
</evidence>
<dbReference type="Pfam" id="PF13920">
    <property type="entry name" value="zf-C3HC4_3"/>
    <property type="match status" value="1"/>
</dbReference>
<organism evidence="7 8">
    <name type="scientific">Trichoderma longibrachiatum ATCC 18648</name>
    <dbReference type="NCBI Taxonomy" id="983965"/>
    <lineage>
        <taxon>Eukaryota</taxon>
        <taxon>Fungi</taxon>
        <taxon>Dikarya</taxon>
        <taxon>Ascomycota</taxon>
        <taxon>Pezizomycotina</taxon>
        <taxon>Sordariomycetes</taxon>
        <taxon>Hypocreomycetidae</taxon>
        <taxon>Hypocreales</taxon>
        <taxon>Hypocreaceae</taxon>
        <taxon>Trichoderma</taxon>
    </lineage>
</organism>
<evidence type="ECO:0000313" key="8">
    <source>
        <dbReference type="Proteomes" id="UP000240760"/>
    </source>
</evidence>
<evidence type="ECO:0000256" key="3">
    <source>
        <dbReference type="ARBA" id="ARBA00022833"/>
    </source>
</evidence>
<dbReference type="PANTHER" id="PTHR47094">
    <property type="entry name" value="ELFLESS, ISOFORM B"/>
    <property type="match status" value="1"/>
</dbReference>
<feature type="region of interest" description="Disordered" evidence="5">
    <location>
        <begin position="21"/>
        <end position="227"/>
    </location>
</feature>
<feature type="domain" description="RING-type" evidence="6">
    <location>
        <begin position="567"/>
        <end position="608"/>
    </location>
</feature>
<feature type="region of interest" description="Disordered" evidence="5">
    <location>
        <begin position="449"/>
        <end position="505"/>
    </location>
</feature>
<dbReference type="InterPro" id="IPR017907">
    <property type="entry name" value="Znf_RING_CS"/>
</dbReference>
<feature type="region of interest" description="Disordered" evidence="5">
    <location>
        <begin position="246"/>
        <end position="295"/>
    </location>
</feature>
<feature type="compositionally biased region" description="Low complexity" evidence="5">
    <location>
        <begin position="351"/>
        <end position="366"/>
    </location>
</feature>
<dbReference type="SMART" id="SM00184">
    <property type="entry name" value="RING"/>
    <property type="match status" value="1"/>
</dbReference>
<keyword evidence="3" id="KW-0862">Zinc</keyword>
<evidence type="ECO:0000256" key="4">
    <source>
        <dbReference type="PROSITE-ProRule" id="PRU00175"/>
    </source>
</evidence>
<dbReference type="PROSITE" id="PS00518">
    <property type="entry name" value="ZF_RING_1"/>
    <property type="match status" value="1"/>
</dbReference>
<dbReference type="GO" id="GO:0061630">
    <property type="term" value="F:ubiquitin protein ligase activity"/>
    <property type="evidence" value="ECO:0007669"/>
    <property type="project" value="InterPro"/>
</dbReference>
<proteinExistence type="predicted"/>
<feature type="compositionally biased region" description="Polar residues" evidence="5">
    <location>
        <begin position="271"/>
        <end position="289"/>
    </location>
</feature>
<dbReference type="Proteomes" id="UP000240760">
    <property type="component" value="Unassembled WGS sequence"/>
</dbReference>
<name>A0A2T4BYE1_TRILO</name>
<dbReference type="PROSITE" id="PS50089">
    <property type="entry name" value="ZF_RING_2"/>
    <property type="match status" value="1"/>
</dbReference>
<keyword evidence="2 4" id="KW-0863">Zinc-finger</keyword>
<feature type="compositionally biased region" description="Polar residues" evidence="5">
    <location>
        <begin position="108"/>
        <end position="120"/>
    </location>
</feature>
<dbReference type="OrthoDB" id="6270329at2759"/>